<evidence type="ECO:0000313" key="2">
    <source>
        <dbReference type="EMBL" id="GLS63447.1"/>
    </source>
</evidence>
<proteinExistence type="predicted"/>
<dbReference type="EMBL" id="BJZU01000142">
    <property type="protein sequence ID" value="GEP07241.1"/>
    <property type="molecule type" value="Genomic_DNA"/>
</dbReference>
<dbReference type="Proteomes" id="UP001156856">
    <property type="component" value="Unassembled WGS sequence"/>
</dbReference>
<reference evidence="1 3" key="3">
    <citation type="submission" date="2019-07" db="EMBL/GenBank/DDBJ databases">
        <title>Whole genome shotgun sequence of Methylobacterium oxalidis NBRC 107715.</title>
        <authorList>
            <person name="Hosoyama A."/>
            <person name="Uohara A."/>
            <person name="Ohji S."/>
            <person name="Ichikawa N."/>
        </authorList>
    </citation>
    <scope>NUCLEOTIDE SEQUENCE [LARGE SCALE GENOMIC DNA]</scope>
    <source>
        <strain evidence="1 3">NBRC 107715</strain>
    </source>
</reference>
<evidence type="ECO:0000313" key="4">
    <source>
        <dbReference type="Proteomes" id="UP001156856"/>
    </source>
</evidence>
<dbReference type="AlphaFoldDB" id="A0A512JBH3"/>
<dbReference type="Proteomes" id="UP000321960">
    <property type="component" value="Unassembled WGS sequence"/>
</dbReference>
<dbReference type="EMBL" id="BSPK01000022">
    <property type="protein sequence ID" value="GLS63447.1"/>
    <property type="molecule type" value="Genomic_DNA"/>
</dbReference>
<evidence type="ECO:0000313" key="1">
    <source>
        <dbReference type="EMBL" id="GEP07241.1"/>
    </source>
</evidence>
<reference evidence="2" key="1">
    <citation type="journal article" date="2014" name="Int. J. Syst. Evol. Microbiol.">
        <title>Complete genome of a new Firmicutes species belonging to the dominant human colonic microbiota ('Ruminococcus bicirculans') reveals two chromosomes and a selective capacity to utilize plant glucans.</title>
        <authorList>
            <consortium name="NISC Comparative Sequencing Program"/>
            <person name="Wegmann U."/>
            <person name="Louis P."/>
            <person name="Goesmann A."/>
            <person name="Henrissat B."/>
            <person name="Duncan S.H."/>
            <person name="Flint H.J."/>
        </authorList>
    </citation>
    <scope>NUCLEOTIDE SEQUENCE</scope>
    <source>
        <strain evidence="2">NBRC 107715</strain>
    </source>
</reference>
<keyword evidence="4" id="KW-1185">Reference proteome</keyword>
<reference evidence="2" key="4">
    <citation type="submission" date="2023-01" db="EMBL/GenBank/DDBJ databases">
        <title>Draft genome sequence of Methylobacterium oxalidis strain NBRC 107715.</title>
        <authorList>
            <person name="Sun Q."/>
            <person name="Mori K."/>
        </authorList>
    </citation>
    <scope>NUCLEOTIDE SEQUENCE</scope>
    <source>
        <strain evidence="2">NBRC 107715</strain>
    </source>
</reference>
<organism evidence="1 3">
    <name type="scientific">Methylobacterium oxalidis</name>
    <dbReference type="NCBI Taxonomy" id="944322"/>
    <lineage>
        <taxon>Bacteria</taxon>
        <taxon>Pseudomonadati</taxon>
        <taxon>Pseudomonadota</taxon>
        <taxon>Alphaproteobacteria</taxon>
        <taxon>Hyphomicrobiales</taxon>
        <taxon>Methylobacteriaceae</taxon>
        <taxon>Methylobacterium</taxon>
    </lineage>
</organism>
<reference evidence="4" key="2">
    <citation type="journal article" date="2019" name="Int. J. Syst. Evol. Microbiol.">
        <title>The Global Catalogue of Microorganisms (GCM) 10K type strain sequencing project: providing services to taxonomists for standard genome sequencing and annotation.</title>
        <authorList>
            <consortium name="The Broad Institute Genomics Platform"/>
            <consortium name="The Broad Institute Genome Sequencing Center for Infectious Disease"/>
            <person name="Wu L."/>
            <person name="Ma J."/>
        </authorList>
    </citation>
    <scope>NUCLEOTIDE SEQUENCE [LARGE SCALE GENOMIC DNA]</scope>
    <source>
        <strain evidence="4">NBRC 107715</strain>
    </source>
</reference>
<evidence type="ECO:0000313" key="3">
    <source>
        <dbReference type="Proteomes" id="UP000321960"/>
    </source>
</evidence>
<sequence>MLAEEVAMGVARFAGATWLGLGIASVAGMSAARAVDAGLLGYQGAWLLEGRDCAEVYSSGGKVTAFKKPVDIFAPAFMVSGKRLRTPMASCQIKSVRPAGDRQVLLLNCANSVAGNEVRVLMAPSQNGALRRYYSDQDPTGVAYRRCS</sequence>
<protein>
    <submittedName>
        <fullName evidence="1">Uncharacterized protein</fullName>
    </submittedName>
</protein>
<name>A0A512JBH3_9HYPH</name>
<gene>
    <name evidence="2" type="ORF">GCM10007888_18280</name>
    <name evidence="1" type="ORF">MOX02_52790</name>
</gene>
<comment type="caution">
    <text evidence="1">The sequence shown here is derived from an EMBL/GenBank/DDBJ whole genome shotgun (WGS) entry which is preliminary data.</text>
</comment>
<accession>A0A512JBH3</accession>